<dbReference type="InterPro" id="IPR032524">
    <property type="entry name" value="ABC_tran_C"/>
</dbReference>
<dbReference type="CDD" id="cd03221">
    <property type="entry name" value="ABCF_EF-3"/>
    <property type="match status" value="2"/>
</dbReference>
<dbReference type="SUPFAM" id="SSF52540">
    <property type="entry name" value="P-loop containing nucleoside triphosphate hydrolases"/>
    <property type="match status" value="2"/>
</dbReference>
<dbReference type="Gene3D" id="3.40.50.300">
    <property type="entry name" value="P-loop containing nucleotide triphosphate hydrolases"/>
    <property type="match status" value="2"/>
</dbReference>
<dbReference type="PROSITE" id="PS50893">
    <property type="entry name" value="ABC_TRANSPORTER_2"/>
    <property type="match status" value="2"/>
</dbReference>
<dbReference type="InterPro" id="IPR032781">
    <property type="entry name" value="ABC_tran_Xtn"/>
</dbReference>
<dbReference type="InterPro" id="IPR037118">
    <property type="entry name" value="Val-tRNA_synth_C_sf"/>
</dbReference>
<name>A0A9X8ULJ7_9FIRM</name>
<dbReference type="PROSITE" id="PS00211">
    <property type="entry name" value="ABC_TRANSPORTER_1"/>
    <property type="match status" value="1"/>
</dbReference>
<dbReference type="GO" id="GO:0003677">
    <property type="term" value="F:DNA binding"/>
    <property type="evidence" value="ECO:0007669"/>
    <property type="project" value="InterPro"/>
</dbReference>
<accession>A0A9X8ULJ7</accession>
<keyword evidence="4" id="KW-0175">Coiled coil</keyword>
<dbReference type="SMART" id="SM00382">
    <property type="entry name" value="AAA"/>
    <property type="match status" value="2"/>
</dbReference>
<dbReference type="RefSeq" id="WP_132083999.1">
    <property type="nucleotide sequence ID" value="NZ_SLUK01000002.1"/>
</dbReference>
<keyword evidence="1" id="KW-0677">Repeat</keyword>
<evidence type="ECO:0000313" key="7">
    <source>
        <dbReference type="Proteomes" id="UP000294682"/>
    </source>
</evidence>
<feature type="domain" description="ABC transporter" evidence="5">
    <location>
        <begin position="282"/>
        <end position="499"/>
    </location>
</feature>
<evidence type="ECO:0000256" key="4">
    <source>
        <dbReference type="SAM" id="Coils"/>
    </source>
</evidence>
<dbReference type="GO" id="GO:0005524">
    <property type="term" value="F:ATP binding"/>
    <property type="evidence" value="ECO:0007669"/>
    <property type="project" value="UniProtKB-KW"/>
</dbReference>
<dbReference type="InterPro" id="IPR051309">
    <property type="entry name" value="ABCF_ATPase"/>
</dbReference>
<dbReference type="InterPro" id="IPR017871">
    <property type="entry name" value="ABC_transporter-like_CS"/>
</dbReference>
<evidence type="ECO:0000256" key="3">
    <source>
        <dbReference type="ARBA" id="ARBA00022840"/>
    </source>
</evidence>
<dbReference type="InterPro" id="IPR003593">
    <property type="entry name" value="AAA+_ATPase"/>
</dbReference>
<protein>
    <submittedName>
        <fullName evidence="6">ATP-binding cassette subfamily F protein uup</fullName>
    </submittedName>
</protein>
<dbReference type="InterPro" id="IPR003439">
    <property type="entry name" value="ABC_transporter-like_ATP-bd"/>
</dbReference>
<dbReference type="FunFam" id="3.40.50.300:FF:000309">
    <property type="entry name" value="ABC transporter ATP-binding protein"/>
    <property type="match status" value="1"/>
</dbReference>
<dbReference type="GO" id="GO:0016887">
    <property type="term" value="F:ATP hydrolysis activity"/>
    <property type="evidence" value="ECO:0007669"/>
    <property type="project" value="InterPro"/>
</dbReference>
<evidence type="ECO:0000313" key="6">
    <source>
        <dbReference type="EMBL" id="TCL44596.1"/>
    </source>
</evidence>
<dbReference type="Pfam" id="PF12848">
    <property type="entry name" value="ABC_tran_Xtn"/>
    <property type="match status" value="1"/>
</dbReference>
<feature type="domain" description="ABC transporter" evidence="5">
    <location>
        <begin position="4"/>
        <end position="218"/>
    </location>
</feature>
<dbReference type="PANTHER" id="PTHR42855">
    <property type="entry name" value="ABC TRANSPORTER ATP-BINDING SUBUNIT"/>
    <property type="match status" value="1"/>
</dbReference>
<dbReference type="Pfam" id="PF00005">
    <property type="entry name" value="ABC_tran"/>
    <property type="match status" value="2"/>
</dbReference>
<dbReference type="EMBL" id="SLUK01000002">
    <property type="protein sequence ID" value="TCL44596.1"/>
    <property type="molecule type" value="Genomic_DNA"/>
</dbReference>
<evidence type="ECO:0000256" key="1">
    <source>
        <dbReference type="ARBA" id="ARBA00022737"/>
    </source>
</evidence>
<dbReference type="InterPro" id="IPR027417">
    <property type="entry name" value="P-loop_NTPase"/>
</dbReference>
<feature type="coiled-coil region" evidence="4">
    <location>
        <begin position="527"/>
        <end position="578"/>
    </location>
</feature>
<keyword evidence="3 6" id="KW-0067">ATP-binding</keyword>
<gene>
    <name evidence="6" type="ORF">EDD78_102220</name>
</gene>
<organism evidence="6 7">
    <name type="scientific">Harryflintia acetispora</name>
    <dbReference type="NCBI Taxonomy" id="1849041"/>
    <lineage>
        <taxon>Bacteria</taxon>
        <taxon>Bacillati</taxon>
        <taxon>Bacillota</taxon>
        <taxon>Clostridia</taxon>
        <taxon>Eubacteriales</taxon>
        <taxon>Oscillospiraceae</taxon>
        <taxon>Harryflintia</taxon>
    </lineage>
</organism>
<dbReference type="Proteomes" id="UP000294682">
    <property type="component" value="Unassembled WGS sequence"/>
</dbReference>
<reference evidence="6 7" key="1">
    <citation type="submission" date="2019-03" db="EMBL/GenBank/DDBJ databases">
        <title>Genomic Encyclopedia of Type Strains, Phase IV (KMG-IV): sequencing the most valuable type-strain genomes for metagenomic binning, comparative biology and taxonomic classification.</title>
        <authorList>
            <person name="Goeker M."/>
        </authorList>
    </citation>
    <scope>NUCLEOTIDE SEQUENCE [LARGE SCALE GENOMIC DNA]</scope>
    <source>
        <strain evidence="6 7">DSM 100433</strain>
    </source>
</reference>
<proteinExistence type="predicted"/>
<evidence type="ECO:0000256" key="2">
    <source>
        <dbReference type="ARBA" id="ARBA00022741"/>
    </source>
</evidence>
<dbReference type="Pfam" id="PF16326">
    <property type="entry name" value="ABC_tran_CTD"/>
    <property type="match status" value="1"/>
</dbReference>
<sequence>MNLLTAQQITKSYGVTPLLDGVTLGIGDNEKIGVIGQNGAGKSTLLKIIAGVEEPDAGEITKMNGLHIGYLPQNPDFRGERSVLLQAMAGIEQQNREAAEYECKAILTRLGVNDLGQKVGELSGGQKKRVALAAALVTQVDLLILDEPTNHIDNEMIEWLEDYLRRYKGALLMITHDRYFLDRVTNRIVEVAGGSLYSYEANYSGFLSLKAQREESLAASARKRQALLRKELAWIQRGAKARGTKARFRVERFEELSAQPAQKKAQGLELRSLSSRLGKKIIEIEGIFKSYGERTLIKDFSYNLLRDDRLGLIGPNGCGKSTLLKIILGLVSPDSGQVEKGATVKIGYFSQECGEMDPSQRVIDYIKDTALNIQTPDGVLSASQMLETFLFTPDMQYTAVGKLSGGERRRLYLLRILMDAPNVLLLDEPTNDLDIETLTVLEDYLDTFPGAVIAVSHDRYFLDRVARQVFVFEDGSVLTGYVGGYSDYLSCRKEEEPERGAPARKVPAAGRQRERKLRLSFKEQRELETIDGEIAALEEALQENERQLAEQASNYAALQGLTAEKEGLQAQLDEKMERWVYLNDLAQRIAEQDS</sequence>
<dbReference type="Gene3D" id="1.10.287.380">
    <property type="entry name" value="Valyl-tRNA synthetase, C-terminal domain"/>
    <property type="match status" value="1"/>
</dbReference>
<evidence type="ECO:0000259" key="5">
    <source>
        <dbReference type="PROSITE" id="PS50893"/>
    </source>
</evidence>
<dbReference type="PANTHER" id="PTHR42855:SF1">
    <property type="entry name" value="ABC TRANSPORTER DOMAIN-CONTAINING PROTEIN"/>
    <property type="match status" value="1"/>
</dbReference>
<keyword evidence="7" id="KW-1185">Reference proteome</keyword>
<dbReference type="FunFam" id="3.40.50.300:FF:000011">
    <property type="entry name" value="Putative ABC transporter ATP-binding component"/>
    <property type="match status" value="1"/>
</dbReference>
<comment type="caution">
    <text evidence="6">The sequence shown here is derived from an EMBL/GenBank/DDBJ whole genome shotgun (WGS) entry which is preliminary data.</text>
</comment>
<keyword evidence="2" id="KW-0547">Nucleotide-binding</keyword>
<dbReference type="AlphaFoldDB" id="A0A9X8ULJ7"/>